<dbReference type="Proteomes" id="UP000237000">
    <property type="component" value="Unassembled WGS sequence"/>
</dbReference>
<name>A0A2P5F341_TREOI</name>
<proteinExistence type="predicted"/>
<dbReference type="AlphaFoldDB" id="A0A2P5F341"/>
<accession>A0A2P5F341</accession>
<organism evidence="1 2">
    <name type="scientific">Trema orientale</name>
    <name type="common">Charcoal tree</name>
    <name type="synonym">Celtis orientalis</name>
    <dbReference type="NCBI Taxonomy" id="63057"/>
    <lineage>
        <taxon>Eukaryota</taxon>
        <taxon>Viridiplantae</taxon>
        <taxon>Streptophyta</taxon>
        <taxon>Embryophyta</taxon>
        <taxon>Tracheophyta</taxon>
        <taxon>Spermatophyta</taxon>
        <taxon>Magnoliopsida</taxon>
        <taxon>eudicotyledons</taxon>
        <taxon>Gunneridae</taxon>
        <taxon>Pentapetalae</taxon>
        <taxon>rosids</taxon>
        <taxon>fabids</taxon>
        <taxon>Rosales</taxon>
        <taxon>Cannabaceae</taxon>
        <taxon>Trema</taxon>
    </lineage>
</organism>
<dbReference type="EMBL" id="JXTC01000068">
    <property type="protein sequence ID" value="PON92182.1"/>
    <property type="molecule type" value="Genomic_DNA"/>
</dbReference>
<protein>
    <submittedName>
        <fullName evidence="1">Uncharacterized protein</fullName>
    </submittedName>
</protein>
<dbReference type="InParanoid" id="A0A2P5F341"/>
<evidence type="ECO:0000313" key="2">
    <source>
        <dbReference type="Proteomes" id="UP000237000"/>
    </source>
</evidence>
<evidence type="ECO:0000313" key="1">
    <source>
        <dbReference type="EMBL" id="PON92182.1"/>
    </source>
</evidence>
<comment type="caution">
    <text evidence="1">The sequence shown here is derived from an EMBL/GenBank/DDBJ whole genome shotgun (WGS) entry which is preliminary data.</text>
</comment>
<keyword evidence="2" id="KW-1185">Reference proteome</keyword>
<sequence>MDSNRTESDQDQSCVLVHTDHNTAIHGLAIRKDTVPLFLFKSYNPYTLLYGTLYLPIAIKDDGSLLHYPNAISLQFPSPITFFN</sequence>
<reference evidence="2" key="1">
    <citation type="submission" date="2016-06" db="EMBL/GenBank/DDBJ databases">
        <title>Parallel loss of symbiosis genes in relatives of nitrogen-fixing non-legume Parasponia.</title>
        <authorList>
            <person name="Van Velzen R."/>
            <person name="Holmer R."/>
            <person name="Bu F."/>
            <person name="Rutten L."/>
            <person name="Van Zeijl A."/>
            <person name="Liu W."/>
            <person name="Santuari L."/>
            <person name="Cao Q."/>
            <person name="Sharma T."/>
            <person name="Shen D."/>
            <person name="Roswanjaya Y."/>
            <person name="Wardhani T."/>
            <person name="Kalhor M.S."/>
            <person name="Jansen J."/>
            <person name="Van den Hoogen J."/>
            <person name="Gungor B."/>
            <person name="Hartog M."/>
            <person name="Hontelez J."/>
            <person name="Verver J."/>
            <person name="Yang W.-C."/>
            <person name="Schijlen E."/>
            <person name="Repin R."/>
            <person name="Schilthuizen M."/>
            <person name="Schranz E."/>
            <person name="Heidstra R."/>
            <person name="Miyata K."/>
            <person name="Fedorova E."/>
            <person name="Kohlen W."/>
            <person name="Bisseling T."/>
            <person name="Smit S."/>
            <person name="Geurts R."/>
        </authorList>
    </citation>
    <scope>NUCLEOTIDE SEQUENCE [LARGE SCALE GENOMIC DNA]</scope>
    <source>
        <strain evidence="2">cv. RG33-2</strain>
    </source>
</reference>
<gene>
    <name evidence="1" type="ORF">TorRG33x02_120010</name>
</gene>